<keyword evidence="1" id="KW-0443">Lipid metabolism</keyword>
<dbReference type="AlphaFoldDB" id="A0A6S6NZ62"/>
<dbReference type="Proteomes" id="UP000515734">
    <property type="component" value="Chromosome"/>
</dbReference>
<dbReference type="Pfam" id="PF00378">
    <property type="entry name" value="ECH_1"/>
    <property type="match status" value="2"/>
</dbReference>
<evidence type="ECO:0000313" key="3">
    <source>
        <dbReference type="Proteomes" id="UP000515734"/>
    </source>
</evidence>
<dbReference type="PANTHER" id="PTHR11941">
    <property type="entry name" value="ENOYL-COA HYDRATASE-RELATED"/>
    <property type="match status" value="1"/>
</dbReference>
<dbReference type="Gene3D" id="3.90.226.10">
    <property type="entry name" value="2-enoyl-CoA Hydratase, Chain A, domain 1"/>
    <property type="match status" value="1"/>
</dbReference>
<gene>
    <name evidence="2" type="ORF">NIIDNTM18_03900</name>
</gene>
<dbReference type="InterPro" id="IPR001753">
    <property type="entry name" value="Enoyl-CoA_hydra/iso"/>
</dbReference>
<evidence type="ECO:0000256" key="1">
    <source>
        <dbReference type="ARBA" id="ARBA00023098"/>
    </source>
</evidence>
<proteinExistence type="predicted"/>
<reference evidence="2 3" key="1">
    <citation type="submission" date="2020-07" db="EMBL/GenBank/DDBJ databases">
        <title>Complete genome sequence of Mycolicibacterium litorale like strain isolated from cardiac implantable electronic device infection.</title>
        <authorList>
            <person name="Fukano H."/>
            <person name="Miyama H."/>
            <person name="Hoshino Y."/>
        </authorList>
    </citation>
    <scope>NUCLEOTIDE SEQUENCE [LARGE SCALE GENOMIC DNA]</scope>
    <source>
        <strain evidence="2 3">NIIDNTM18</strain>
    </source>
</reference>
<dbReference type="PANTHER" id="PTHR11941:SF54">
    <property type="entry name" value="ENOYL-COA HYDRATASE, MITOCHONDRIAL"/>
    <property type="match status" value="1"/>
</dbReference>
<dbReference type="InterPro" id="IPR029045">
    <property type="entry name" value="ClpP/crotonase-like_dom_sf"/>
</dbReference>
<name>A0A6S6NZ62_9MYCO</name>
<evidence type="ECO:0000313" key="2">
    <source>
        <dbReference type="EMBL" id="BCI51112.1"/>
    </source>
</evidence>
<organism evidence="2 3">
    <name type="scientific">Mycolicibacterium litorale</name>
    <dbReference type="NCBI Taxonomy" id="758802"/>
    <lineage>
        <taxon>Bacteria</taxon>
        <taxon>Bacillati</taxon>
        <taxon>Actinomycetota</taxon>
        <taxon>Actinomycetes</taxon>
        <taxon>Mycobacteriales</taxon>
        <taxon>Mycobacteriaceae</taxon>
        <taxon>Mycolicibacterium</taxon>
    </lineage>
</organism>
<dbReference type="SUPFAM" id="SSF52096">
    <property type="entry name" value="ClpP/crotonase"/>
    <property type="match status" value="1"/>
</dbReference>
<dbReference type="CDD" id="cd06558">
    <property type="entry name" value="crotonase-like"/>
    <property type="match status" value="1"/>
</dbReference>
<dbReference type="GO" id="GO:0006635">
    <property type="term" value="P:fatty acid beta-oxidation"/>
    <property type="evidence" value="ECO:0007669"/>
    <property type="project" value="TreeGrafter"/>
</dbReference>
<protein>
    <submittedName>
        <fullName evidence="2">Enoyl-CoA hydratase</fullName>
    </submittedName>
</protein>
<dbReference type="EMBL" id="AP023287">
    <property type="protein sequence ID" value="BCI51112.1"/>
    <property type="molecule type" value="Genomic_DNA"/>
</dbReference>
<sequence length="338" mass="39095">MPEHDMREYDMREYDMREYDFEKMKRDAEPFIKFEKDVKNRIAYITFDRPEAQNSTTMGMRQNYADLIHKCNVDDDVKVVVIRGEGEDFGSGGDLPEQRDMLENPGMPLLHELAINDENVTYPPGDSYRYLSTVTDFYAKARAGNRPLQELRKVSIIEAKGYCYGWHFYQAGDADLVVSSEDALFGHPAFRYVGWGPRLWWWAETMGLRKFSEMLFTGRPFTAKEMYECGFLNSVVPREKLEDETLKYAMACSRSRPTDTVAVQKTFLELYKQHKGEYFGSLLTGMVEGMLPLIANDKENDVDLTEGTFGKGLNNVVKDNDMNFPPEWRLSRSGRNKP</sequence>
<accession>A0A6S6NZ62</accession>
<dbReference type="GO" id="GO:0003824">
    <property type="term" value="F:catalytic activity"/>
    <property type="evidence" value="ECO:0007669"/>
    <property type="project" value="UniProtKB-ARBA"/>
</dbReference>